<dbReference type="SUPFAM" id="SSF88659">
    <property type="entry name" value="Sigma3 and sigma4 domains of RNA polymerase sigma factors"/>
    <property type="match status" value="1"/>
</dbReference>
<protein>
    <submittedName>
        <fullName evidence="1">Uncharacterized protein</fullName>
    </submittedName>
</protein>
<dbReference type="InterPro" id="IPR013324">
    <property type="entry name" value="RNA_pol_sigma_r3/r4-like"/>
</dbReference>
<organism evidence="1">
    <name type="scientific">Siphoviridae sp. ct7EW56</name>
    <dbReference type="NCBI Taxonomy" id="2827562"/>
    <lineage>
        <taxon>Viruses</taxon>
        <taxon>Duplodnaviria</taxon>
        <taxon>Heunggongvirae</taxon>
        <taxon>Uroviricota</taxon>
        <taxon>Caudoviricetes</taxon>
    </lineage>
</organism>
<proteinExistence type="predicted"/>
<accession>A0A8S5LS38</accession>
<reference evidence="1" key="1">
    <citation type="journal article" date="2021" name="Proc. Natl. Acad. Sci. U.S.A.">
        <title>A Catalog of Tens of Thousands of Viruses from Human Metagenomes Reveals Hidden Associations with Chronic Diseases.</title>
        <authorList>
            <person name="Tisza M.J."/>
            <person name="Buck C.B."/>
        </authorList>
    </citation>
    <scope>NUCLEOTIDE SEQUENCE</scope>
    <source>
        <strain evidence="1">Ct7EW56</strain>
    </source>
</reference>
<dbReference type="EMBL" id="BK015904">
    <property type="protein sequence ID" value="DAD72663.1"/>
    <property type="molecule type" value="Genomic_DNA"/>
</dbReference>
<evidence type="ECO:0000313" key="1">
    <source>
        <dbReference type="EMBL" id="DAD72663.1"/>
    </source>
</evidence>
<sequence length="141" mass="16429">MTTAKYLSQIKEFDIKIDRKIAEKNRLREIATSTGGAGDGERVQTSIKRDKLGDTVAKIIDTEKEIDHLIDIYVSKKQEIIKQIDQMEDMEQYEILHLYFVDGYNIKECAKFKDCSTRKVDLLKSKAMKTFEKMFGKLYYA</sequence>
<name>A0A8S5LS38_9CAUD</name>